<protein>
    <submittedName>
        <fullName evidence="1">Uncharacterized protein</fullName>
    </submittedName>
</protein>
<proteinExistence type="predicted"/>
<dbReference type="EMBL" id="JBALHR010000001">
    <property type="protein sequence ID" value="MEH7826832.1"/>
    <property type="molecule type" value="Genomic_DNA"/>
</dbReference>
<organism evidence="1 2">
    <name type="scientific">Gemmobacter denitrificans</name>
    <dbReference type="NCBI Taxonomy" id="3123040"/>
    <lineage>
        <taxon>Bacteria</taxon>
        <taxon>Pseudomonadati</taxon>
        <taxon>Pseudomonadota</taxon>
        <taxon>Alphaproteobacteria</taxon>
        <taxon>Rhodobacterales</taxon>
        <taxon>Paracoccaceae</taxon>
        <taxon>Gemmobacter</taxon>
    </lineage>
</organism>
<comment type="caution">
    <text evidence="1">The sequence shown here is derived from an EMBL/GenBank/DDBJ whole genome shotgun (WGS) entry which is preliminary data.</text>
</comment>
<reference evidence="1" key="1">
    <citation type="submission" date="2024-02" db="EMBL/GenBank/DDBJ databases">
        <title>Genome sequences of strain Gemmobacter sp. JM10B15.</title>
        <authorList>
            <person name="Zhang M."/>
        </authorList>
    </citation>
    <scope>NUCLEOTIDE SEQUENCE</scope>
    <source>
        <strain evidence="1">JM10B15</strain>
    </source>
</reference>
<dbReference type="Proteomes" id="UP001431963">
    <property type="component" value="Unassembled WGS sequence"/>
</dbReference>
<gene>
    <name evidence="1" type="ORF">V6590_01590</name>
</gene>
<dbReference type="RefSeq" id="WP_335418523.1">
    <property type="nucleotide sequence ID" value="NZ_JBALHR010000001.1"/>
</dbReference>
<sequence>MAKAPDPLKDVSLPDDIEASPKVELDAVQKGFRERAQQEAQRFEDATDTGYYTCLVFESRAQLDAFLGGIGMLNQGDLYLDGREVAAKLGIALPSADRRGGSAAKIDPKLSALSR</sequence>
<evidence type="ECO:0000313" key="2">
    <source>
        <dbReference type="Proteomes" id="UP001431963"/>
    </source>
</evidence>
<evidence type="ECO:0000313" key="1">
    <source>
        <dbReference type="EMBL" id="MEH7826832.1"/>
    </source>
</evidence>
<accession>A0ABU8BQ53</accession>
<keyword evidence="2" id="KW-1185">Reference proteome</keyword>
<name>A0ABU8BQ53_9RHOB</name>